<gene>
    <name evidence="1" type="ORF">PWF74_01025</name>
</gene>
<reference evidence="1" key="1">
    <citation type="submission" date="2023-02" db="EMBL/GenBank/DDBJ databases">
        <title>Comparative genomics and fermentation flavor characterization of five lactic acid bacteria reveal flavor biosynthesis metabolic pathways in fermented muskmelon puree.</title>
        <authorList>
            <person name="Yuan L."/>
            <person name="Li M."/>
            <person name="Xu X."/>
            <person name="Lao F."/>
            <person name="Wu J."/>
        </authorList>
    </citation>
    <scope>NUCLEOTIDE SEQUENCE</scope>
    <source>
        <strain evidence="1">Pa-2</strain>
    </source>
</reference>
<dbReference type="AlphaFoldDB" id="A0AAX3NDN3"/>
<evidence type="ECO:0000313" key="2">
    <source>
        <dbReference type="Proteomes" id="UP001217324"/>
    </source>
</evidence>
<dbReference type="Proteomes" id="UP001217324">
    <property type="component" value="Chromosome"/>
</dbReference>
<name>A0AAX3NDN3_9LACT</name>
<sequence>MEKEVTKVETQIKKETGNPFEGMSFKYPPVSKEHFIALYEDYAKRCSD</sequence>
<dbReference type="EMBL" id="CP118627">
    <property type="protein sequence ID" value="WEA14096.1"/>
    <property type="molecule type" value="Genomic_DNA"/>
</dbReference>
<evidence type="ECO:0000313" key="1">
    <source>
        <dbReference type="EMBL" id="WEA14096.1"/>
    </source>
</evidence>
<accession>A0AAX3NDN3</accession>
<protein>
    <submittedName>
        <fullName evidence="1">Uncharacterized protein</fullName>
    </submittedName>
</protein>
<organism evidence="1 2">
    <name type="scientific">Lactococcus garvieae</name>
    <dbReference type="NCBI Taxonomy" id="1363"/>
    <lineage>
        <taxon>Bacteria</taxon>
        <taxon>Bacillati</taxon>
        <taxon>Bacillota</taxon>
        <taxon>Bacilli</taxon>
        <taxon>Lactobacillales</taxon>
        <taxon>Streptococcaceae</taxon>
        <taxon>Lactococcus</taxon>
    </lineage>
</organism>
<dbReference type="RefSeq" id="WP_225666844.1">
    <property type="nucleotide sequence ID" value="NZ_CP084377.1"/>
</dbReference>
<proteinExistence type="predicted"/>